<evidence type="ECO:0000313" key="5">
    <source>
        <dbReference type="Proteomes" id="UP000295781"/>
    </source>
</evidence>
<sequence>MNQPGLRSRLERSPAAPWAIASLVLASSASCARGDDTLAACDDDLSLCGGACVDTQTDPEHCGACDAVCADGQPCEAGACVGEGEGEGGAAGASSSSASGGVDVPTCGAGEAECDGGCVDLQSSPVHCGRCGVQCAPDETCTGGACRCNEGLTACVAAGAFRACVDPSSDPLHCGGCGAACAPGLVCHAGACTCLGGPREDLGSTVPQGVTGTTVGVDTRLELACGGTGSAARIYRFTAPEAGLYRFDTRGSSYDTVLGVLGADACDVLACNDDLGGREARASVELDEGEAVFVVVSGYDGEQGDFSLRIGQEAPPVCPTGTLEPDAPQTIRGDTTWLSDAVAPRCGASGSSDASYTFTAPRDGRYVFDTFGSSFDTLLELRSETCAGSVIVCNNDAAGGKQSRVAADLAAGQTVVAVVDGNAGDAGAFTLSVTEYVAPPCPEHDLGSAAPQRVTGNSAAEVRESALPSPCGGGDGPEVTYSFTAPERALYTFDTFGSSFDTVLYLHDGTCDGPSLGCDDDTSDAQSQVRVLLDEGQTVVVVVDGYDSSSSGPFSLGVSQTQVPSCPLIDLGSTVPQAVTGTTEGAVDMLDPSCGEGGGGEATYGFTAPAAGTYLFDTFGSSFDTVLYARDGGCAGPQLGCNDDAGGGQQSQLVMELEAHQTILLAVDGSSAVESGEFMLTVERVSDEGTCATAIDLGSTVPQTAEGRTTARPNTHDTSCDDDSAAPDVVYTFTAPEDGYYVVDTVGSTFDTIVQVREGSCAGDALACNDDAGGSQSAVNVPLRAGQTVAVIVDGYSMEEGSYTLNITPFEEIGTCAAPIDLGSELPLTRTGASVIQPDSMASECVSADGPDTVFTYTAPVAGTYVIDAVGEDFDTVLHARSGGCDGAPLACNDDDPGTAAARLRLELSAGQVITLVVDSYGSKPGNFTLHIDAY</sequence>
<dbReference type="InterPro" id="IPR006969">
    <property type="entry name" value="Stig-like"/>
</dbReference>
<feature type="domain" description="T9SS-like galactose binding" evidence="3">
    <location>
        <begin position="690"/>
        <end position="773"/>
    </location>
</feature>
<dbReference type="PROSITE" id="PS51257">
    <property type="entry name" value="PROKAR_LIPOPROTEIN"/>
    <property type="match status" value="1"/>
</dbReference>
<reference evidence="4 5" key="1">
    <citation type="submission" date="2015-09" db="EMBL/GenBank/DDBJ databases">
        <title>Sorangium comparison.</title>
        <authorList>
            <person name="Zaburannyi N."/>
            <person name="Bunk B."/>
            <person name="Overmann J."/>
            <person name="Mueller R."/>
        </authorList>
    </citation>
    <scope>NUCLEOTIDE SEQUENCE [LARGE SCALE GENOMIC DNA]</scope>
    <source>
        <strain evidence="4 5">So ceGT47</strain>
    </source>
</reference>
<dbReference type="RefSeq" id="WP_242515822.1">
    <property type="nucleotide sequence ID" value="NZ_CP012670.1"/>
</dbReference>
<feature type="compositionally biased region" description="Polar residues" evidence="2">
    <location>
        <begin position="704"/>
        <end position="713"/>
    </location>
</feature>
<dbReference type="Proteomes" id="UP000295781">
    <property type="component" value="Chromosome"/>
</dbReference>
<name>A0A4P2PUQ7_SORCE</name>
<evidence type="ECO:0000256" key="1">
    <source>
        <dbReference type="ARBA" id="ARBA00022729"/>
    </source>
</evidence>
<dbReference type="Gene3D" id="2.60.120.380">
    <property type="match status" value="2"/>
</dbReference>
<evidence type="ECO:0000256" key="2">
    <source>
        <dbReference type="SAM" id="MobiDB-lite"/>
    </source>
</evidence>
<gene>
    <name evidence="4" type="ORF">SOCEGT47_005860</name>
</gene>
<dbReference type="PANTHER" id="PTHR33227">
    <property type="entry name" value="STIGMA-SPECIFIC STIG1-LIKE PROTEIN 3"/>
    <property type="match status" value="1"/>
</dbReference>
<keyword evidence="1" id="KW-0732">Signal</keyword>
<dbReference type="Pfam" id="PF04885">
    <property type="entry name" value="Stig1"/>
    <property type="match status" value="1"/>
</dbReference>
<evidence type="ECO:0000259" key="3">
    <source>
        <dbReference type="Pfam" id="PF23759"/>
    </source>
</evidence>
<dbReference type="NCBIfam" id="NF041328">
    <property type="entry name" value="C_rich_MXAN6577"/>
    <property type="match status" value="1"/>
</dbReference>
<protein>
    <recommendedName>
        <fullName evidence="3">T9SS-like galactose binding domain-containing protein</fullName>
    </recommendedName>
</protein>
<accession>A0A4P2PUQ7</accession>
<organism evidence="4 5">
    <name type="scientific">Sorangium cellulosum</name>
    <name type="common">Polyangium cellulosum</name>
    <dbReference type="NCBI Taxonomy" id="56"/>
    <lineage>
        <taxon>Bacteria</taxon>
        <taxon>Pseudomonadati</taxon>
        <taxon>Myxococcota</taxon>
        <taxon>Polyangia</taxon>
        <taxon>Polyangiales</taxon>
        <taxon>Polyangiaceae</taxon>
        <taxon>Sorangium</taxon>
    </lineage>
</organism>
<dbReference type="PANTHER" id="PTHR33227:SF48">
    <property type="entry name" value="STIGMA-SPECIFIC STIG1-LIKE PROTEIN 4"/>
    <property type="match status" value="1"/>
</dbReference>
<dbReference type="EMBL" id="CP012670">
    <property type="protein sequence ID" value="AUX20123.1"/>
    <property type="molecule type" value="Genomic_DNA"/>
</dbReference>
<proteinExistence type="predicted"/>
<dbReference type="AlphaFoldDB" id="A0A4P2PUQ7"/>
<dbReference type="InterPro" id="IPR056600">
    <property type="entry name" value="GBD_T9SS_assoc"/>
</dbReference>
<evidence type="ECO:0000313" key="4">
    <source>
        <dbReference type="EMBL" id="AUX20123.1"/>
    </source>
</evidence>
<dbReference type="Pfam" id="PF23759">
    <property type="entry name" value="GBD_T9SS_assoc"/>
    <property type="match status" value="1"/>
</dbReference>
<feature type="region of interest" description="Disordered" evidence="2">
    <location>
        <begin position="704"/>
        <end position="723"/>
    </location>
</feature>